<dbReference type="AlphaFoldDB" id="A0A4C1VV37"/>
<gene>
    <name evidence="1" type="ORF">EVAR_87172_1</name>
</gene>
<sequence length="258" mass="29127">MATFRTLLTKKKGSLRSGAGTDEVFQPIWFAFEIMERFLGTIYDVEETMNTEDKNLQDEPIQSQIDVEIQSQPDVESPLPSQPVPSLSQLLPSPLPAHIRQKKRKASSLIDEAQIKISQSLDTLNQVFKDKKKHTNDEDECNINAILLAKKLRKYPESMRARIMYKIDGLLLGNPCPDNLLSRAGSHYSSSPSPQSQYSGYQIISTPSPVHVIPQTQQPQDVYVMQPTESESSLQLSIPETPHNLSMIERAYWDATQN</sequence>
<comment type="caution">
    <text evidence="1">The sequence shown here is derived from an EMBL/GenBank/DDBJ whole genome shotgun (WGS) entry which is preliminary data.</text>
</comment>
<organism evidence="1 2">
    <name type="scientific">Eumeta variegata</name>
    <name type="common">Bagworm moth</name>
    <name type="synonym">Eumeta japonica</name>
    <dbReference type="NCBI Taxonomy" id="151549"/>
    <lineage>
        <taxon>Eukaryota</taxon>
        <taxon>Metazoa</taxon>
        <taxon>Ecdysozoa</taxon>
        <taxon>Arthropoda</taxon>
        <taxon>Hexapoda</taxon>
        <taxon>Insecta</taxon>
        <taxon>Pterygota</taxon>
        <taxon>Neoptera</taxon>
        <taxon>Endopterygota</taxon>
        <taxon>Lepidoptera</taxon>
        <taxon>Glossata</taxon>
        <taxon>Ditrysia</taxon>
        <taxon>Tineoidea</taxon>
        <taxon>Psychidae</taxon>
        <taxon>Oiketicinae</taxon>
        <taxon>Eumeta</taxon>
    </lineage>
</organism>
<evidence type="ECO:0000313" key="2">
    <source>
        <dbReference type="Proteomes" id="UP000299102"/>
    </source>
</evidence>
<proteinExistence type="predicted"/>
<dbReference type="Proteomes" id="UP000299102">
    <property type="component" value="Unassembled WGS sequence"/>
</dbReference>
<reference evidence="1 2" key="1">
    <citation type="journal article" date="2019" name="Commun. Biol.">
        <title>The bagworm genome reveals a unique fibroin gene that provides high tensile strength.</title>
        <authorList>
            <person name="Kono N."/>
            <person name="Nakamura H."/>
            <person name="Ohtoshi R."/>
            <person name="Tomita M."/>
            <person name="Numata K."/>
            <person name="Arakawa K."/>
        </authorList>
    </citation>
    <scope>NUCLEOTIDE SEQUENCE [LARGE SCALE GENOMIC DNA]</scope>
</reference>
<keyword evidence="2" id="KW-1185">Reference proteome</keyword>
<protein>
    <submittedName>
        <fullName evidence="1">Uncharacterized protein</fullName>
    </submittedName>
</protein>
<dbReference type="EMBL" id="BGZK01000421">
    <property type="protein sequence ID" value="GBP42621.1"/>
    <property type="molecule type" value="Genomic_DNA"/>
</dbReference>
<accession>A0A4C1VV37</accession>
<name>A0A4C1VV37_EUMVA</name>
<dbReference type="OrthoDB" id="8121269at2759"/>
<evidence type="ECO:0000313" key="1">
    <source>
        <dbReference type="EMBL" id="GBP42621.1"/>
    </source>
</evidence>